<dbReference type="InterPro" id="IPR036465">
    <property type="entry name" value="vWFA_dom_sf"/>
</dbReference>
<dbReference type="RefSeq" id="XP_028867901.1">
    <property type="nucleotide sequence ID" value="XM_029012068.1"/>
</dbReference>
<dbReference type="Pfam" id="PF00090">
    <property type="entry name" value="TSP_1"/>
    <property type="match status" value="2"/>
</dbReference>
<feature type="compositionally biased region" description="Polar residues" evidence="3">
    <location>
        <begin position="1061"/>
        <end position="1077"/>
    </location>
</feature>
<feature type="compositionally biased region" description="Basic and acidic residues" evidence="3">
    <location>
        <begin position="1222"/>
        <end position="1243"/>
    </location>
</feature>
<keyword evidence="8" id="KW-1185">Reference proteome</keyword>
<accession>A0A2H6KF85</accession>
<dbReference type="OrthoDB" id="5781878at2759"/>
<dbReference type="InterPro" id="IPR000884">
    <property type="entry name" value="TSP1_rpt"/>
</dbReference>
<evidence type="ECO:0000256" key="5">
    <source>
        <dbReference type="SAM" id="SignalP"/>
    </source>
</evidence>
<evidence type="ECO:0000256" key="4">
    <source>
        <dbReference type="SAM" id="Phobius"/>
    </source>
</evidence>
<feature type="compositionally biased region" description="Low complexity" evidence="3">
    <location>
        <begin position="86"/>
        <end position="97"/>
    </location>
</feature>
<feature type="domain" description="VWFA" evidence="6">
    <location>
        <begin position="116"/>
        <end position="274"/>
    </location>
</feature>
<dbReference type="PROSITE" id="PS50234">
    <property type="entry name" value="VWFA"/>
    <property type="match status" value="2"/>
</dbReference>
<evidence type="ECO:0000256" key="3">
    <source>
        <dbReference type="SAM" id="MobiDB-lite"/>
    </source>
</evidence>
<feature type="compositionally biased region" description="Basic and acidic residues" evidence="3">
    <location>
        <begin position="1154"/>
        <end position="1163"/>
    </location>
</feature>
<gene>
    <name evidence="7" type="ORF">BOVATA_031510</name>
</gene>
<dbReference type="PROSITE" id="PS50092">
    <property type="entry name" value="TSP1"/>
    <property type="match status" value="1"/>
</dbReference>
<comment type="caution">
    <text evidence="7">The sequence shown here is derived from an EMBL/GenBank/DDBJ whole genome shotgun (WGS) entry which is preliminary data.</text>
</comment>
<dbReference type="SUPFAM" id="SSF53300">
    <property type="entry name" value="vWA-like"/>
    <property type="match status" value="2"/>
</dbReference>
<feature type="domain" description="VWFA" evidence="6">
    <location>
        <begin position="588"/>
        <end position="750"/>
    </location>
</feature>
<keyword evidence="4" id="KW-0812">Transmembrane</keyword>
<organism evidence="7 8">
    <name type="scientific">Babesia ovata</name>
    <dbReference type="NCBI Taxonomy" id="189622"/>
    <lineage>
        <taxon>Eukaryota</taxon>
        <taxon>Sar</taxon>
        <taxon>Alveolata</taxon>
        <taxon>Apicomplexa</taxon>
        <taxon>Aconoidasida</taxon>
        <taxon>Piroplasmida</taxon>
        <taxon>Babesiidae</taxon>
        <taxon>Babesia</taxon>
    </lineage>
</organism>
<feature type="compositionally biased region" description="Basic and acidic residues" evidence="3">
    <location>
        <begin position="38"/>
        <end position="50"/>
    </location>
</feature>
<dbReference type="VEuPathDB" id="PiroplasmaDB:BOVATA_031510"/>
<dbReference type="SUPFAM" id="SSF82895">
    <property type="entry name" value="TSP-1 type 1 repeat"/>
    <property type="match status" value="1"/>
</dbReference>
<evidence type="ECO:0000313" key="7">
    <source>
        <dbReference type="EMBL" id="GBE61658.1"/>
    </source>
</evidence>
<comment type="subcellular location">
    <subcellularLocation>
        <location evidence="1">Cell membrane</location>
    </subcellularLocation>
</comment>
<feature type="compositionally biased region" description="Basic and acidic residues" evidence="3">
    <location>
        <begin position="932"/>
        <end position="951"/>
    </location>
</feature>
<protein>
    <submittedName>
        <fullName evidence="7">Thrombospondin-related adhesive protein, putative</fullName>
    </submittedName>
</protein>
<dbReference type="Pfam" id="PF00092">
    <property type="entry name" value="VWA"/>
    <property type="match status" value="2"/>
</dbReference>
<feature type="compositionally biased region" description="Polar residues" evidence="3">
    <location>
        <begin position="1084"/>
        <end position="1103"/>
    </location>
</feature>
<feature type="chain" id="PRO_5014123430" evidence="5">
    <location>
        <begin position="24"/>
        <end position="1314"/>
    </location>
</feature>
<evidence type="ECO:0000313" key="8">
    <source>
        <dbReference type="Proteomes" id="UP000236319"/>
    </source>
</evidence>
<dbReference type="GO" id="GO:0005886">
    <property type="term" value="C:plasma membrane"/>
    <property type="evidence" value="ECO:0007669"/>
    <property type="project" value="UniProtKB-SubCell"/>
</dbReference>
<keyword evidence="5" id="KW-0732">Signal</keyword>
<dbReference type="InterPro" id="IPR002035">
    <property type="entry name" value="VWF_A"/>
</dbReference>
<keyword evidence="4" id="KW-0472">Membrane</keyword>
<dbReference type="GeneID" id="39875428"/>
<keyword evidence="4" id="KW-1133">Transmembrane helix</keyword>
<evidence type="ECO:0000256" key="1">
    <source>
        <dbReference type="ARBA" id="ARBA00004236"/>
    </source>
</evidence>
<proteinExistence type="predicted"/>
<evidence type="ECO:0000259" key="6">
    <source>
        <dbReference type="PROSITE" id="PS50234"/>
    </source>
</evidence>
<feature type="signal peptide" evidence="5">
    <location>
        <begin position="1"/>
        <end position="23"/>
    </location>
</feature>
<name>A0A2H6KF85_9APIC</name>
<reference evidence="7 8" key="1">
    <citation type="journal article" date="2017" name="BMC Genomics">
        <title>Whole-genome assembly of Babesia ovata and comparative genomics between closely related pathogens.</title>
        <authorList>
            <person name="Yamagishi J."/>
            <person name="Asada M."/>
            <person name="Hakimi H."/>
            <person name="Tanaka T.Q."/>
            <person name="Sugimoto C."/>
            <person name="Kawazu S."/>
        </authorList>
    </citation>
    <scope>NUCLEOTIDE SEQUENCE [LARGE SCALE GENOMIC DNA]</scope>
    <source>
        <strain evidence="7 8">Miyake</strain>
    </source>
</reference>
<dbReference type="SMART" id="SM00209">
    <property type="entry name" value="TSP1"/>
    <property type="match status" value="2"/>
</dbReference>
<feature type="compositionally biased region" description="Basic and acidic residues" evidence="3">
    <location>
        <begin position="1189"/>
        <end position="1198"/>
    </location>
</feature>
<dbReference type="InterPro" id="IPR036383">
    <property type="entry name" value="TSP1_rpt_sf"/>
</dbReference>
<dbReference type="Gene3D" id="3.40.50.410">
    <property type="entry name" value="von Willebrand factor, type A domain"/>
    <property type="match status" value="2"/>
</dbReference>
<dbReference type="EMBL" id="BDSA01000003">
    <property type="protein sequence ID" value="GBE61658.1"/>
    <property type="molecule type" value="Genomic_DNA"/>
</dbReference>
<feature type="region of interest" description="Disordered" evidence="3">
    <location>
        <begin position="30"/>
        <end position="107"/>
    </location>
</feature>
<sequence length="1314" mass="144981">MLGVGIISTFAVLSAICSGQASAYRHAAYGSHSPSQDVEDRVVPSTEHTHQLGSHEAVIKSNGVNNQQTDVKQHGVERSRKHSRRTLSNSRSLDSLSNYERRGIHRHSNMSGAGKDYIIALEAMPRLSNTTWNKKLAAFVKQLVQALSYLNGRNRLSLVTFNSTSEKWLDRGFINKDTVTSVSKRIDKMFESMSNAEESKPGEALKFLRESVYHNANKYLLNDKTTELNLNSAAGKDTVVFIVTSGAASDKELAVREAFDARRNGVTLFVIEMGTRCEKFWATVVGCRQHFSCPQYVTTHKKDLLSKVEQVMKQVRSQRRRDAICHENWSEYSPCSEPCGTGIKTSKLISFNTLLTPSNGNGEIKGRTCEKQLQNVKNKYPSMIDEDFDFIDEQDDEDFDDLYEDEGYEDQEEQGLNEDETGDAYEDIWEGRDEHKQQDYLTDDKDADDTYGEREAQELHNYLTEETDDNKAKRKEYPGGHQEVHSQEFEMDDDDLELQLSPGSATFESLKVKSEWYEPGVRGGAIKPLVPQEEVNLKKMRIANIYKKTPPPTHIPKLYDDDKGIEDMLRYAPVANRRIGQCQWLGKDYVVALDDSAHLHNAEEHNKIRSFVKLLAYALSATIGTNTLSLVSYNKTAREVLGRTIIDKDNIRSVGEKIDGMFDSKNSADEANPGEALKFLRESIYQDPEEYLVNDKETELRFVHAPGIDTIVFLITTGAVADKDLARDEAFNARRNGVTLFVVEIGKESERFWPSAMGCRYYYSCPKYISTSASGIMGTIGRVIKGVCRHDGRDAVCLEEWSEFSPCSKTCGTGVQTATLLGFTELLSPSNGEGEGRGRSCEDLLENVKVKQVLCNTQRCDTETSPDAAVGGVAEGLPENRVSGGEVHGEEHAVSGAHRTEEIAVSDGGHHVEDRLLSEDSLVSSEPSVVTEPKEVAIPEEAVTRDTKGLGEDLESTEEEVHARAEPQVDVSTNESDHHSQSTVGSVSEHSAHEEVGGRSALDSLSGEAGRARTHGSSVSDRQLSTGSTHDRQVSGSHALVPDVISSVLPTQEGDGISNPEEGQSSKAIDEPQPTQAEQRENDITGQHQFTSPASHTSGSTTHGFEGGHRNVQYQDDSQRRQNVTGPTHVGTKDVHHNIPGRTDSESDLQQGTKGEERKEMTETQHFGTDVTMRTDDSATHGIETAQETAHHEDKPQDHGYASDPSHGHTNPPYHSIAGRQAKGDVHSHAEHEGSHEQDDSKRTGAGTGTVVMMSAAGSALLVLVAAAVFRRYASDMNGVVVAEESEFLSGESGGKTEEAETYRVTDASDNIWM</sequence>
<feature type="transmembrane region" description="Helical" evidence="4">
    <location>
        <begin position="1251"/>
        <end position="1270"/>
    </location>
</feature>
<dbReference type="Gene3D" id="2.20.100.10">
    <property type="entry name" value="Thrombospondin type-1 (TSP1) repeat"/>
    <property type="match status" value="1"/>
</dbReference>
<feature type="compositionally biased region" description="Polar residues" evidence="3">
    <location>
        <begin position="1112"/>
        <end position="1126"/>
    </location>
</feature>
<feature type="region of interest" description="Disordered" evidence="3">
    <location>
        <begin position="919"/>
        <end position="1247"/>
    </location>
</feature>
<dbReference type="Proteomes" id="UP000236319">
    <property type="component" value="Unassembled WGS sequence"/>
</dbReference>
<feature type="region of interest" description="Disordered" evidence="3">
    <location>
        <begin position="866"/>
        <end position="885"/>
    </location>
</feature>
<keyword evidence="2" id="KW-1003">Cell membrane</keyword>
<evidence type="ECO:0000256" key="2">
    <source>
        <dbReference type="ARBA" id="ARBA00022475"/>
    </source>
</evidence>
<feature type="compositionally biased region" description="Polar residues" evidence="3">
    <location>
        <begin position="1015"/>
        <end position="1028"/>
    </location>
</feature>